<sequence>MAVPRTRCAAAGCTNFARGTTGFCLAHKRLAAEAGGDGGGGETFAERAEREEGERRRRAAAAFRDRVEGGNYRELFGGKLGGLMAQAAEEKGVGDELGALRFVMARLLAEEDDPVTLAKSVARIASVSIQAQRAQRAISGQLAEGLTDAITSILTELDAGG</sequence>
<evidence type="ECO:0000313" key="1">
    <source>
        <dbReference type="EMBL" id="CAA9547173.1"/>
    </source>
</evidence>
<dbReference type="EMBL" id="CADCWL010000019">
    <property type="protein sequence ID" value="CAA9547173.1"/>
    <property type="molecule type" value="Genomic_DNA"/>
</dbReference>
<name>A0A6J4UH33_9BACT</name>
<gene>
    <name evidence="1" type="ORF">AVDCRST_MAG19-464</name>
</gene>
<dbReference type="AlphaFoldDB" id="A0A6J4UH33"/>
<accession>A0A6J4UH33</accession>
<organism evidence="1">
    <name type="scientific">uncultured Thermomicrobiales bacterium</name>
    <dbReference type="NCBI Taxonomy" id="1645740"/>
    <lineage>
        <taxon>Bacteria</taxon>
        <taxon>Pseudomonadati</taxon>
        <taxon>Thermomicrobiota</taxon>
        <taxon>Thermomicrobia</taxon>
        <taxon>Thermomicrobiales</taxon>
        <taxon>environmental samples</taxon>
    </lineage>
</organism>
<reference evidence="1" key="1">
    <citation type="submission" date="2020-02" db="EMBL/GenBank/DDBJ databases">
        <authorList>
            <person name="Meier V. D."/>
        </authorList>
    </citation>
    <scope>NUCLEOTIDE SEQUENCE</scope>
    <source>
        <strain evidence="1">AVDCRST_MAG19</strain>
    </source>
</reference>
<proteinExistence type="predicted"/>
<protein>
    <submittedName>
        <fullName evidence="1">Uncharacterized protein</fullName>
    </submittedName>
</protein>